<gene>
    <name evidence="1" type="ORF">A3D71_03630</name>
</gene>
<reference evidence="1 2" key="1">
    <citation type="journal article" date="2016" name="Nat. Commun.">
        <title>Thousands of microbial genomes shed light on interconnected biogeochemical processes in an aquifer system.</title>
        <authorList>
            <person name="Anantharaman K."/>
            <person name="Brown C.T."/>
            <person name="Hug L.A."/>
            <person name="Sharon I."/>
            <person name="Castelle C.J."/>
            <person name="Probst A.J."/>
            <person name="Thomas B.C."/>
            <person name="Singh A."/>
            <person name="Wilkins M.J."/>
            <person name="Karaoz U."/>
            <person name="Brodie E.L."/>
            <person name="Williams K.H."/>
            <person name="Hubbard S.S."/>
            <person name="Banfield J.F."/>
        </authorList>
    </citation>
    <scope>NUCLEOTIDE SEQUENCE [LARGE SCALE GENOMIC DNA]</scope>
</reference>
<comment type="caution">
    <text evidence="1">The sequence shown here is derived from an EMBL/GenBank/DDBJ whole genome shotgun (WGS) entry which is preliminary data.</text>
</comment>
<accession>A0A1F6DV35</accession>
<evidence type="ECO:0000313" key="2">
    <source>
        <dbReference type="Proteomes" id="UP000177652"/>
    </source>
</evidence>
<dbReference type="AlphaFoldDB" id="A0A1F6DV35"/>
<name>A0A1F6DV35_9BACT</name>
<dbReference type="EMBL" id="MFLK01000053">
    <property type="protein sequence ID" value="OGG65305.1"/>
    <property type="molecule type" value="Genomic_DNA"/>
</dbReference>
<dbReference type="Proteomes" id="UP000177652">
    <property type="component" value="Unassembled WGS sequence"/>
</dbReference>
<proteinExistence type="predicted"/>
<evidence type="ECO:0000313" key="1">
    <source>
        <dbReference type="EMBL" id="OGG65305.1"/>
    </source>
</evidence>
<sequence length="99" mass="10967">MAKAKKKPVKLTDLEIERRFARAAVNLKKICKKPPYKLEDLQKALDKAELPFTVTSEADPVAVGLFVWAQCDGQKTNALDFRAKAVERIKSTLPAAARG</sequence>
<organism evidence="1 2">
    <name type="scientific">Candidatus Kaiserbacteria bacterium RIFCSPHIGHO2_02_FULL_55_20</name>
    <dbReference type="NCBI Taxonomy" id="1798497"/>
    <lineage>
        <taxon>Bacteria</taxon>
        <taxon>Candidatus Kaiseribacteriota</taxon>
    </lineage>
</organism>
<protein>
    <submittedName>
        <fullName evidence="1">Uncharacterized protein</fullName>
    </submittedName>
</protein>